<organism evidence="1 2">
    <name type="scientific">Candidatus Scatousia excrementigallinarum</name>
    <dbReference type="NCBI Taxonomy" id="2840935"/>
    <lineage>
        <taxon>Bacteria</taxon>
        <taxon>Candidatus Scatousia</taxon>
    </lineage>
</organism>
<dbReference type="AlphaFoldDB" id="A0A9D1EWI6"/>
<evidence type="ECO:0000313" key="2">
    <source>
        <dbReference type="Proteomes" id="UP000823928"/>
    </source>
</evidence>
<protein>
    <submittedName>
        <fullName evidence="1">Uncharacterized protein</fullName>
    </submittedName>
</protein>
<reference evidence="1" key="1">
    <citation type="submission" date="2020-10" db="EMBL/GenBank/DDBJ databases">
        <authorList>
            <person name="Gilroy R."/>
        </authorList>
    </citation>
    <scope>NUCLEOTIDE SEQUENCE</scope>
    <source>
        <strain evidence="1">6276</strain>
    </source>
</reference>
<accession>A0A9D1EWI6</accession>
<evidence type="ECO:0000313" key="1">
    <source>
        <dbReference type="EMBL" id="HIS35026.1"/>
    </source>
</evidence>
<dbReference type="Proteomes" id="UP000823928">
    <property type="component" value="Unassembled WGS sequence"/>
</dbReference>
<comment type="caution">
    <text evidence="1">The sequence shown here is derived from an EMBL/GenBank/DDBJ whole genome shotgun (WGS) entry which is preliminary data.</text>
</comment>
<reference evidence="1" key="2">
    <citation type="journal article" date="2021" name="PeerJ">
        <title>Extensive microbial diversity within the chicken gut microbiome revealed by metagenomics and culture.</title>
        <authorList>
            <person name="Gilroy R."/>
            <person name="Ravi A."/>
            <person name="Getino M."/>
            <person name="Pursley I."/>
            <person name="Horton D.L."/>
            <person name="Alikhan N.F."/>
            <person name="Baker D."/>
            <person name="Gharbi K."/>
            <person name="Hall N."/>
            <person name="Watson M."/>
            <person name="Adriaenssens E.M."/>
            <person name="Foster-Nyarko E."/>
            <person name="Jarju S."/>
            <person name="Secka A."/>
            <person name="Antonio M."/>
            <person name="Oren A."/>
            <person name="Chaudhuri R.R."/>
            <person name="La Ragione R."/>
            <person name="Hildebrand F."/>
            <person name="Pallen M.J."/>
        </authorList>
    </citation>
    <scope>NUCLEOTIDE SEQUENCE</scope>
    <source>
        <strain evidence="1">6276</strain>
    </source>
</reference>
<dbReference type="EMBL" id="DVIU01000003">
    <property type="protein sequence ID" value="HIS35026.1"/>
    <property type="molecule type" value="Genomic_DNA"/>
</dbReference>
<gene>
    <name evidence="1" type="ORF">IAC10_00140</name>
</gene>
<sequence>MNNYFRITAQSREKGYTFIADSYGHFEKLWQFSAYLIEKGFRIIAVNAEGKFGFGNIPKADPDSDHIIIRACAKGKALIDGNKITVGNRTYITM</sequence>
<name>A0A9D1EWI6_9BACT</name>
<proteinExistence type="predicted"/>